<dbReference type="Proteomes" id="UP000186601">
    <property type="component" value="Unassembled WGS sequence"/>
</dbReference>
<keyword evidence="2" id="KW-1185">Reference proteome</keyword>
<comment type="caution">
    <text evidence="1">The sequence shown here is derived from an EMBL/GenBank/DDBJ whole genome shotgun (WGS) entry which is preliminary data.</text>
</comment>
<dbReference type="AlphaFoldDB" id="A0A2R6NHS3"/>
<name>A0A2R6NHS3_9APHY</name>
<reference evidence="1 2" key="1">
    <citation type="submission" date="2018-02" db="EMBL/GenBank/DDBJ databases">
        <title>Genome sequence of the basidiomycete white-rot fungus Phlebia centrifuga.</title>
        <authorList>
            <person name="Granchi Z."/>
            <person name="Peng M."/>
            <person name="de Vries R.P."/>
            <person name="Hilden K."/>
            <person name="Makela M.R."/>
            <person name="Grigoriev I."/>
            <person name="Riley R."/>
        </authorList>
    </citation>
    <scope>NUCLEOTIDE SEQUENCE [LARGE SCALE GENOMIC DNA]</scope>
    <source>
        <strain evidence="1 2">FBCC195</strain>
    </source>
</reference>
<evidence type="ECO:0000313" key="1">
    <source>
        <dbReference type="EMBL" id="PSR71532.1"/>
    </source>
</evidence>
<evidence type="ECO:0000313" key="2">
    <source>
        <dbReference type="Proteomes" id="UP000186601"/>
    </source>
</evidence>
<dbReference type="EMBL" id="MLYV02001272">
    <property type="protein sequence ID" value="PSR71532.1"/>
    <property type="molecule type" value="Genomic_DNA"/>
</dbReference>
<gene>
    <name evidence="1" type="ORF">PHLCEN_2v12583</name>
</gene>
<organism evidence="1 2">
    <name type="scientific">Hermanssonia centrifuga</name>
    <dbReference type="NCBI Taxonomy" id="98765"/>
    <lineage>
        <taxon>Eukaryota</taxon>
        <taxon>Fungi</taxon>
        <taxon>Dikarya</taxon>
        <taxon>Basidiomycota</taxon>
        <taxon>Agaricomycotina</taxon>
        <taxon>Agaricomycetes</taxon>
        <taxon>Polyporales</taxon>
        <taxon>Meruliaceae</taxon>
        <taxon>Hermanssonia</taxon>
    </lineage>
</organism>
<proteinExistence type="predicted"/>
<protein>
    <submittedName>
        <fullName evidence="1">Uncharacterized protein</fullName>
    </submittedName>
</protein>
<accession>A0A2R6NHS3</accession>
<sequence length="72" mass="7785">MVRKNDSESSMIGGVYSVRRYYDIISARTSEIPDACTPIVSLKFENLPSGLRCLETEKSVAGIPGMSSPSVS</sequence>